<dbReference type="PROSITE" id="PS51755">
    <property type="entry name" value="OMPR_PHOB"/>
    <property type="match status" value="1"/>
</dbReference>
<keyword evidence="1 3" id="KW-0238">DNA-binding</keyword>
<dbReference type="Gene3D" id="3.40.50.10610">
    <property type="entry name" value="ABC-type transport auxiliary lipoprotein component"/>
    <property type="match status" value="1"/>
</dbReference>
<keyword evidence="2" id="KW-0802">TPR repeat</keyword>
<feature type="transmembrane region" description="Helical" evidence="4">
    <location>
        <begin position="124"/>
        <end position="144"/>
    </location>
</feature>
<sequence length="753" mass="84901">MGISMEHNPKYQLGAWRICSNSNSLISQSGTRQLDNKSMQLLLLLIQNAGKTVTKEQILAHLWKGKCVTNDILSVTVSKIRKALDDNARHPIFIKTQPNEGYILIAPVKEIKNTASHHISKTRLLTLLVVCSLLFGTFITGYFAQPVEESITAKLNIDSVAVLPFDDLSPNQNNQYFADGLSDAIINQLSQIKSLKVISRYSSFTYREKYNATAIGDALQVEALLDGSVQRLNEQTRITVRVISTQNGQLLWSNTFDSNNQNHFQLQDTISQVIHTLIHPKTNKAALQSQTINAQAYEWYLMGQYHWRQRTPHALNKAVDYFKHSLELEPDYAPAHIGLAISYAFLHTFGSWGELDAIEAALPHINTALALNPNSPLALATQGMILSDKAKAMKDSTLYHQAEALFTRSLNLESNATTHLWYSILLTRLGKQQQAIDHLRQAITLNPLSASLKRSFSHLLKSMGQLDAAQKVYQQALDLEGNTTMHPFQSAKVNRYTQASILAMADWHADNTVLFTNCSSIEVCEQQVLAYLSVGANKAAEQLLDKMRPIHGHFVYSMNLIRLSEQGNDEQVLSNIKQRIARIPYTQEAHLELANAQFRAARFSSAKNALLKLHPQWRNKSTLAHIEITADNYPAAILLAASALYLNDKKNAEMLLNKVHIFLQQGHVFDNIQTQFSLARVASMLGNTQQALHYLSSALGMGWIESFNMQWWTLQNDHLLKPLQDMPEFRVLLTKYNKKRQTLRETIRVKVSK</sequence>
<dbReference type="Pfam" id="PF13181">
    <property type="entry name" value="TPR_8"/>
    <property type="match status" value="1"/>
</dbReference>
<evidence type="ECO:0000259" key="5">
    <source>
        <dbReference type="PROSITE" id="PS51755"/>
    </source>
</evidence>
<reference evidence="8 9" key="1">
    <citation type="submission" date="2017-12" db="EMBL/GenBank/DDBJ databases">
        <authorList>
            <person name="Paulsen S."/>
            <person name="Gram L.K."/>
        </authorList>
    </citation>
    <scope>NUCLEOTIDE SEQUENCE [LARGE SCALE GENOMIC DNA]</scope>
    <source>
        <strain evidence="7 9">S2231</strain>
        <strain evidence="6 8">S2233</strain>
    </source>
</reference>
<feature type="domain" description="OmpR/PhoB-type" evidence="5">
    <location>
        <begin position="8"/>
        <end position="106"/>
    </location>
</feature>
<dbReference type="SMART" id="SM00862">
    <property type="entry name" value="Trans_reg_C"/>
    <property type="match status" value="1"/>
</dbReference>
<dbReference type="EMBL" id="PNCK01000004">
    <property type="protein sequence ID" value="TMP47157.1"/>
    <property type="molecule type" value="Genomic_DNA"/>
</dbReference>
<evidence type="ECO:0000256" key="2">
    <source>
        <dbReference type="PROSITE-ProRule" id="PRU00339"/>
    </source>
</evidence>
<feature type="repeat" description="TPR" evidence="2">
    <location>
        <begin position="416"/>
        <end position="449"/>
    </location>
</feature>
<dbReference type="Proteomes" id="UP000305730">
    <property type="component" value="Unassembled WGS sequence"/>
</dbReference>
<comment type="caution">
    <text evidence="7">The sequence shown here is derived from an EMBL/GenBank/DDBJ whole genome shotgun (WGS) entry which is preliminary data.</text>
</comment>
<evidence type="ECO:0000313" key="7">
    <source>
        <dbReference type="EMBL" id="TMP58088.1"/>
    </source>
</evidence>
<evidence type="ECO:0000313" key="6">
    <source>
        <dbReference type="EMBL" id="TMP47157.1"/>
    </source>
</evidence>
<name>A0A5S3XN33_9GAMM</name>
<dbReference type="Proteomes" id="UP000307706">
    <property type="component" value="Unassembled WGS sequence"/>
</dbReference>
<dbReference type="Gene3D" id="1.25.40.10">
    <property type="entry name" value="Tetratricopeptide repeat domain"/>
    <property type="match status" value="3"/>
</dbReference>
<feature type="DNA-binding region" description="OmpR/PhoB-type" evidence="3">
    <location>
        <begin position="8"/>
        <end position="106"/>
    </location>
</feature>
<evidence type="ECO:0000256" key="3">
    <source>
        <dbReference type="PROSITE-ProRule" id="PRU01091"/>
    </source>
</evidence>
<dbReference type="InterPro" id="IPR016032">
    <property type="entry name" value="Sig_transdc_resp-reg_C-effctor"/>
</dbReference>
<dbReference type="GO" id="GO:0006355">
    <property type="term" value="P:regulation of DNA-templated transcription"/>
    <property type="evidence" value="ECO:0007669"/>
    <property type="project" value="InterPro"/>
</dbReference>
<keyword evidence="4" id="KW-0812">Transmembrane</keyword>
<dbReference type="SUPFAM" id="SSF48452">
    <property type="entry name" value="TPR-like"/>
    <property type="match status" value="2"/>
</dbReference>
<dbReference type="PROSITE" id="PS50005">
    <property type="entry name" value="TPR"/>
    <property type="match status" value="1"/>
</dbReference>
<evidence type="ECO:0000256" key="4">
    <source>
        <dbReference type="SAM" id="Phobius"/>
    </source>
</evidence>
<dbReference type="PANTHER" id="PTHR12558:SF13">
    <property type="entry name" value="CELL DIVISION CYCLE PROTEIN 27 HOMOLOG"/>
    <property type="match status" value="1"/>
</dbReference>
<dbReference type="InterPro" id="IPR001867">
    <property type="entry name" value="OmpR/PhoB-type_DNA-bd"/>
</dbReference>
<evidence type="ECO:0000313" key="9">
    <source>
        <dbReference type="Proteomes" id="UP000307706"/>
    </source>
</evidence>
<evidence type="ECO:0000256" key="1">
    <source>
        <dbReference type="ARBA" id="ARBA00023125"/>
    </source>
</evidence>
<dbReference type="EMBL" id="PNCL01000060">
    <property type="protein sequence ID" value="TMP58088.1"/>
    <property type="molecule type" value="Genomic_DNA"/>
</dbReference>
<dbReference type="InterPro" id="IPR011990">
    <property type="entry name" value="TPR-like_helical_dom_sf"/>
</dbReference>
<evidence type="ECO:0000313" key="8">
    <source>
        <dbReference type="Proteomes" id="UP000305730"/>
    </source>
</evidence>
<reference evidence="7" key="3">
    <citation type="submission" date="2019-09" db="EMBL/GenBank/DDBJ databases">
        <title>Co-occurence of chitin degradation, pigmentation and bioactivity in marine Pseudoalteromonas.</title>
        <authorList>
            <person name="Sonnenschein E.C."/>
            <person name="Bech P.K."/>
        </authorList>
    </citation>
    <scope>NUCLEOTIDE SEQUENCE</scope>
    <source>
        <strain evidence="7">S2231</strain>
    </source>
</reference>
<dbReference type="InterPro" id="IPR019734">
    <property type="entry name" value="TPR_rpt"/>
</dbReference>
<proteinExistence type="predicted"/>
<gene>
    <name evidence="7" type="ORF">CWB96_12470</name>
    <name evidence="6" type="ORF">CWB97_00515</name>
</gene>
<dbReference type="Pfam" id="PF00486">
    <property type="entry name" value="Trans_reg_C"/>
    <property type="match status" value="1"/>
</dbReference>
<dbReference type="GO" id="GO:0003677">
    <property type="term" value="F:DNA binding"/>
    <property type="evidence" value="ECO:0007669"/>
    <property type="project" value="UniProtKB-UniRule"/>
</dbReference>
<dbReference type="InterPro" id="IPR036388">
    <property type="entry name" value="WH-like_DNA-bd_sf"/>
</dbReference>
<accession>A0A5S3XN33</accession>
<dbReference type="GO" id="GO:0000160">
    <property type="term" value="P:phosphorelay signal transduction system"/>
    <property type="evidence" value="ECO:0007669"/>
    <property type="project" value="InterPro"/>
</dbReference>
<keyword evidence="4" id="KW-0472">Membrane</keyword>
<protein>
    <recommendedName>
        <fullName evidence="5">OmpR/PhoB-type domain-containing protein</fullName>
    </recommendedName>
</protein>
<dbReference type="SUPFAM" id="SSF46894">
    <property type="entry name" value="C-terminal effector domain of the bipartite response regulators"/>
    <property type="match status" value="1"/>
</dbReference>
<dbReference type="PANTHER" id="PTHR12558">
    <property type="entry name" value="CELL DIVISION CYCLE 16,23,27"/>
    <property type="match status" value="1"/>
</dbReference>
<organism evidence="7 9">
    <name type="scientific">Pseudoalteromonas citrea</name>
    <dbReference type="NCBI Taxonomy" id="43655"/>
    <lineage>
        <taxon>Bacteria</taxon>
        <taxon>Pseudomonadati</taxon>
        <taxon>Pseudomonadota</taxon>
        <taxon>Gammaproteobacteria</taxon>
        <taxon>Alteromonadales</taxon>
        <taxon>Pseudoalteromonadaceae</taxon>
        <taxon>Pseudoalteromonas</taxon>
    </lineage>
</organism>
<dbReference type="OrthoDB" id="7052061at2"/>
<keyword evidence="8" id="KW-1185">Reference proteome</keyword>
<dbReference type="CDD" id="cd00383">
    <property type="entry name" value="trans_reg_C"/>
    <property type="match status" value="1"/>
</dbReference>
<dbReference type="Gene3D" id="1.10.10.10">
    <property type="entry name" value="Winged helix-like DNA-binding domain superfamily/Winged helix DNA-binding domain"/>
    <property type="match status" value="1"/>
</dbReference>
<reference evidence="8 9" key="2">
    <citation type="submission" date="2019-06" db="EMBL/GenBank/DDBJ databases">
        <title>Co-occurence of chitin degradation, pigmentation and bioactivity in marine Pseudoalteromonas.</title>
        <authorList>
            <person name="Sonnenschein E.C."/>
            <person name="Bech P.K."/>
        </authorList>
    </citation>
    <scope>NUCLEOTIDE SEQUENCE [LARGE SCALE GENOMIC DNA]</scope>
    <source>
        <strain evidence="9">S2231</strain>
        <strain evidence="6 8">S2233</strain>
    </source>
</reference>
<keyword evidence="4" id="KW-1133">Transmembrane helix</keyword>
<dbReference type="AlphaFoldDB" id="A0A5S3XN33"/>
<dbReference type="SMART" id="SM00028">
    <property type="entry name" value="TPR"/>
    <property type="match status" value="5"/>
</dbReference>